<feature type="domain" description="YchJ-like middle NTF2-like" evidence="3">
    <location>
        <begin position="32"/>
        <end position="129"/>
    </location>
</feature>
<gene>
    <name evidence="4" type="ORF">SAMN05660772_02235</name>
</gene>
<dbReference type="Gene3D" id="3.10.450.50">
    <property type="match status" value="1"/>
</dbReference>
<sequence length="159" mass="18220">MTCADLPCPCQSAQSYQDCCQPLHQETSIAQTAEQLMRSRYAAYVLQKIAYLVATTVPAQQPHLNQAAMLHWAQQTQWTGLEIVQHQPKIGKIHAQVEFKAFYQTAAGRQAHHELSTFVWINQRWYFLDPTQERYPSMKQPCLCGSSKKFKQCCAPFVL</sequence>
<accession>A0A1W1UQD8</accession>
<dbReference type="EMBL" id="FWWV01000012">
    <property type="protein sequence ID" value="SMB83209.1"/>
    <property type="molecule type" value="Genomic_DNA"/>
</dbReference>
<keyword evidence="5" id="KW-1185">Reference proteome</keyword>
<evidence type="ECO:0000259" key="3">
    <source>
        <dbReference type="Pfam" id="PF17775"/>
    </source>
</evidence>
<name>A0A1W1UQD8_9PAST</name>
<dbReference type="STRING" id="1122938.SAMN05660772_02235"/>
<evidence type="ECO:0000256" key="2">
    <source>
        <dbReference type="HAMAP-Rule" id="MF_00612"/>
    </source>
</evidence>
<proteinExistence type="inferred from homology"/>
<comment type="similarity">
    <text evidence="1 2">Belongs to the UPF0225 family.</text>
</comment>
<dbReference type="HAMAP" id="MF_00612">
    <property type="entry name" value="UPF0225"/>
    <property type="match status" value="1"/>
</dbReference>
<dbReference type="InterPro" id="IPR023006">
    <property type="entry name" value="YchJ-like"/>
</dbReference>
<dbReference type="Pfam" id="PF17775">
    <property type="entry name" value="YchJ_M-like"/>
    <property type="match status" value="1"/>
</dbReference>
<dbReference type="SUPFAM" id="SSF54427">
    <property type="entry name" value="NTF2-like"/>
    <property type="match status" value="1"/>
</dbReference>
<dbReference type="InterPro" id="IPR032710">
    <property type="entry name" value="NTF2-like_dom_sf"/>
</dbReference>
<dbReference type="SUPFAM" id="SSF103642">
    <property type="entry name" value="Sec-C motif"/>
    <property type="match status" value="1"/>
</dbReference>
<dbReference type="PANTHER" id="PTHR33747:SF1">
    <property type="entry name" value="ADENYLATE CYCLASE-ASSOCIATED CAP C-TERMINAL DOMAIN-CONTAINING PROTEIN"/>
    <property type="match status" value="1"/>
</dbReference>
<evidence type="ECO:0000313" key="4">
    <source>
        <dbReference type="EMBL" id="SMB83209.1"/>
    </source>
</evidence>
<dbReference type="NCBIfam" id="NF002486">
    <property type="entry name" value="PRK01752.1"/>
    <property type="match status" value="1"/>
</dbReference>
<dbReference type="InterPro" id="IPR004027">
    <property type="entry name" value="SEC_C_motif"/>
</dbReference>
<dbReference type="PANTHER" id="PTHR33747">
    <property type="entry name" value="UPF0225 PROTEIN SCO1677"/>
    <property type="match status" value="1"/>
</dbReference>
<evidence type="ECO:0000256" key="1">
    <source>
        <dbReference type="ARBA" id="ARBA00010839"/>
    </source>
</evidence>
<dbReference type="Pfam" id="PF02810">
    <property type="entry name" value="SEC-C"/>
    <property type="match status" value="2"/>
</dbReference>
<organism evidence="4 5">
    <name type="scientific">Pasteurella testudinis DSM 23072</name>
    <dbReference type="NCBI Taxonomy" id="1122938"/>
    <lineage>
        <taxon>Bacteria</taxon>
        <taxon>Pseudomonadati</taxon>
        <taxon>Pseudomonadota</taxon>
        <taxon>Gammaproteobacteria</taxon>
        <taxon>Pasteurellales</taxon>
        <taxon>Pasteurellaceae</taxon>
        <taxon>Pasteurella</taxon>
    </lineage>
</organism>
<dbReference type="Proteomes" id="UP000192408">
    <property type="component" value="Unassembled WGS sequence"/>
</dbReference>
<reference evidence="5" key="1">
    <citation type="submission" date="2017-04" db="EMBL/GenBank/DDBJ databases">
        <authorList>
            <person name="Varghese N."/>
            <person name="Submissions S."/>
        </authorList>
    </citation>
    <scope>NUCLEOTIDE SEQUENCE [LARGE SCALE GENOMIC DNA]</scope>
    <source>
        <strain evidence="5">DSM 23072</strain>
    </source>
</reference>
<dbReference type="RefSeq" id="WP_084256707.1">
    <property type="nucleotide sequence ID" value="NZ_FWWV01000012.1"/>
</dbReference>
<evidence type="ECO:0000313" key="5">
    <source>
        <dbReference type="Proteomes" id="UP000192408"/>
    </source>
</evidence>
<dbReference type="InterPro" id="IPR048469">
    <property type="entry name" value="YchJ-like_M"/>
</dbReference>
<dbReference type="AlphaFoldDB" id="A0A1W1UQD8"/>
<protein>
    <recommendedName>
        <fullName evidence="2">UPF0225 protein SAMN05660772_02235</fullName>
    </recommendedName>
</protein>